<reference evidence="1" key="1">
    <citation type="submission" date="2022-05" db="EMBL/GenBank/DDBJ databases">
        <authorList>
            <person name="Friedrich I."/>
            <person name="Poehlein A."/>
            <person name="Schneider D."/>
            <person name="Hertel R."/>
            <person name="Daniel R."/>
        </authorList>
    </citation>
    <scope>NUCLEOTIDE SEQUENCE</scope>
</reference>
<gene>
    <name evidence="1" type="ORF">DONNERLITTCHEN_00140</name>
</gene>
<name>A0A9E7MPZ8_9CAUD</name>
<sequence>MNSALSEALKEAYATAPAGKAIVETLELRLQGSDSIFIYRGVEPLQMRLETGEWVEFEPVPFQFRLPKSSETGSQSLDIQVDNVDARISDFITAARGSLSPVQVIYRPYLSDDLTGPQMDPPLVLYMKGATITATTASAQASFIDIVNKRFPNDYYTGDRFPGLR</sequence>
<protein>
    <recommendedName>
        <fullName evidence="3">DUF1833 domain-containing protein</fullName>
    </recommendedName>
</protein>
<keyword evidence="2" id="KW-1185">Reference proteome</keyword>
<evidence type="ECO:0000313" key="1">
    <source>
        <dbReference type="EMBL" id="USN14415.1"/>
    </source>
</evidence>
<dbReference type="Proteomes" id="UP001057102">
    <property type="component" value="Segment"/>
</dbReference>
<proteinExistence type="predicted"/>
<dbReference type="EMBL" id="ON529854">
    <property type="protein sequence ID" value="USN14415.1"/>
    <property type="molecule type" value="Genomic_DNA"/>
</dbReference>
<dbReference type="Pfam" id="PF08875">
    <property type="entry name" value="DUF1833"/>
    <property type="match status" value="1"/>
</dbReference>
<accession>A0A9E7MPZ8</accession>
<dbReference type="InterPro" id="IPR014974">
    <property type="entry name" value="DUF1833"/>
</dbReference>
<organism evidence="1 2">
    <name type="scientific">Janthinobacterium phage vB_JliS-Donnerlittchen</name>
    <dbReference type="NCBI Taxonomy" id="2948610"/>
    <lineage>
        <taxon>Viruses</taxon>
        <taxon>Duplodnaviria</taxon>
        <taxon>Heunggongvirae</taxon>
        <taxon>Uroviricota</taxon>
        <taxon>Caudoviricetes</taxon>
        <taxon>Mesyanzhinovviridae</taxon>
        <taxon>Bradleyvirinae</taxon>
        <taxon>Donnerlittchenvirus</taxon>
        <taxon>Donnerlittchenvirus donnerlittchenvirus</taxon>
    </lineage>
</organism>
<evidence type="ECO:0008006" key="3">
    <source>
        <dbReference type="Google" id="ProtNLM"/>
    </source>
</evidence>
<evidence type="ECO:0000313" key="2">
    <source>
        <dbReference type="Proteomes" id="UP001057102"/>
    </source>
</evidence>